<dbReference type="InterPro" id="IPR018310">
    <property type="entry name" value="Put_endonuclease_Z1-dom"/>
</dbReference>
<name>A0A929KYW5_9SPHI</name>
<keyword evidence="2" id="KW-0540">Nuclease</keyword>
<dbReference type="Proteomes" id="UP000622475">
    <property type="component" value="Unassembled WGS sequence"/>
</dbReference>
<gene>
    <name evidence="2" type="ORF">IRJ16_14445</name>
</gene>
<dbReference type="GO" id="GO:0004519">
    <property type="term" value="F:endonuclease activity"/>
    <property type="evidence" value="ECO:0007669"/>
    <property type="project" value="UniProtKB-KW"/>
</dbReference>
<protein>
    <submittedName>
        <fullName evidence="2">Endonuclease</fullName>
    </submittedName>
</protein>
<comment type="caution">
    <text evidence="2">The sequence shown here is derived from an EMBL/GenBank/DDBJ whole genome shotgun (WGS) entry which is preliminary data.</text>
</comment>
<accession>A0A929KYW5</accession>
<keyword evidence="2" id="KW-0255">Endonuclease</keyword>
<sequence length="708" mass="80389">MAAGPLTTALLADLGRKLSAEERETLLIETGQILSNCNPVDEIGSATGIVIGYVQSGKTMSFTTLTALAADHGYRMVIYLAGIKNNLLDQTTKRLKSDLQTEAENMKIFRVLQSPTMAEDSATLIKNTLSQRRKPVVLITVLKHYKHIGELTQIIKTPEVRDALGSQGVLIIDDEADQASLNTYARKNSKAEDWEEDEFSSTYSSILDLKAALKNHTYIQYTATPQGPLLINIMDLLSPKFHVLLTPGGGYTGGKTFFVDQPGLIVEIPRQEVYHYKLNDLEHCPQSLIEALQLFLIGVAIVVEIKQKARFLSMMVHADRETDASKKFHKWVKAILGSWADRLNDLDEGDPSRLELIAEFKSVYPEAVKLMDEPPAFDAVIEALLDVILDYRIHLVIGQGSKRSPEINWSSASAHILIGAEMLNRGYTVEGLAVSYMPRYTIGKANADTIQQRCRFFGYKRSYIQSCRVFLPEGTIEEYEDYVKHEEIMRGELSTKSLEEFEKVLVLSSSMNPTRNNILTKDIVRSKLLGWRQLNALQHIEENTRIVEEFRAAHEFTLFEDYKTSDRNHLMAKVPIDEAISFLRDFKISNVPDTLRKSSTIQYLNHMKEHTDLKYAYVFDMAYQVNQGRERSLIEKDGKLKINNIFSGASLSGSLVYPGDRYVYYPDFLCIQIHKIRLKHDSEWNRKILYTLGIYYPESLEHTFVGMP</sequence>
<proteinExistence type="predicted"/>
<evidence type="ECO:0000313" key="3">
    <source>
        <dbReference type="Proteomes" id="UP000622475"/>
    </source>
</evidence>
<dbReference type="AlphaFoldDB" id="A0A929KYW5"/>
<keyword evidence="2" id="KW-0378">Hydrolase</keyword>
<dbReference type="EMBL" id="JADFFL010000005">
    <property type="protein sequence ID" value="MBE9663085.1"/>
    <property type="molecule type" value="Genomic_DNA"/>
</dbReference>
<dbReference type="Pfam" id="PF10593">
    <property type="entry name" value="Z1"/>
    <property type="match status" value="1"/>
</dbReference>
<reference evidence="2" key="1">
    <citation type="submission" date="2020-10" db="EMBL/GenBank/DDBJ databases">
        <title>Mucilaginibacter mali sp. nov., isolated from rhizosphere soil of apple orchard.</title>
        <authorList>
            <person name="Lee J.-S."/>
            <person name="Kim H.S."/>
            <person name="Kim J.-S."/>
        </authorList>
    </citation>
    <scope>NUCLEOTIDE SEQUENCE</scope>
    <source>
        <strain evidence="2">KCTC 22746</strain>
    </source>
</reference>
<feature type="domain" description="Putative endonuclease Z1" evidence="1">
    <location>
        <begin position="287"/>
        <end position="497"/>
    </location>
</feature>
<organism evidence="2 3">
    <name type="scientific">Mucilaginibacter myungsuensis</name>
    <dbReference type="NCBI Taxonomy" id="649104"/>
    <lineage>
        <taxon>Bacteria</taxon>
        <taxon>Pseudomonadati</taxon>
        <taxon>Bacteroidota</taxon>
        <taxon>Sphingobacteriia</taxon>
        <taxon>Sphingobacteriales</taxon>
        <taxon>Sphingobacteriaceae</taxon>
        <taxon>Mucilaginibacter</taxon>
    </lineage>
</organism>
<evidence type="ECO:0000313" key="2">
    <source>
        <dbReference type="EMBL" id="MBE9663085.1"/>
    </source>
</evidence>
<keyword evidence="3" id="KW-1185">Reference proteome</keyword>
<evidence type="ECO:0000259" key="1">
    <source>
        <dbReference type="Pfam" id="PF10593"/>
    </source>
</evidence>